<dbReference type="InterPro" id="IPR012312">
    <property type="entry name" value="Hemerythrin-like"/>
</dbReference>
<dbReference type="RefSeq" id="WP_132527083.1">
    <property type="nucleotide sequence ID" value="NZ_SMFV01000004.1"/>
</dbReference>
<dbReference type="PANTHER" id="PTHR37164:SF1">
    <property type="entry name" value="BACTERIOHEMERYTHRIN"/>
    <property type="match status" value="1"/>
</dbReference>
<dbReference type="SUPFAM" id="SSF47188">
    <property type="entry name" value="Hemerythrin-like"/>
    <property type="match status" value="1"/>
</dbReference>
<dbReference type="InterPro" id="IPR012827">
    <property type="entry name" value="Hemerythrin_metal-bd"/>
</dbReference>
<evidence type="ECO:0000256" key="3">
    <source>
        <dbReference type="ARBA" id="ARBA00022723"/>
    </source>
</evidence>
<keyword evidence="2" id="KW-0561">Oxygen transport</keyword>
<protein>
    <submittedName>
        <fullName evidence="6">Hemerythrin</fullName>
    </submittedName>
</protein>
<dbReference type="OrthoDB" id="9774644at2"/>
<dbReference type="InterPro" id="IPR016131">
    <property type="entry name" value="Haemerythrin_Fe_BS"/>
</dbReference>
<dbReference type="Pfam" id="PF01814">
    <property type="entry name" value="Hemerythrin"/>
    <property type="match status" value="1"/>
</dbReference>
<gene>
    <name evidence="6" type="ORF">CLV27_1346</name>
</gene>
<dbReference type="EMBL" id="SMFV01000004">
    <property type="protein sequence ID" value="TCK04029.1"/>
    <property type="molecule type" value="Genomic_DNA"/>
</dbReference>
<dbReference type="Gene3D" id="1.20.120.50">
    <property type="entry name" value="Hemerythrin-like"/>
    <property type="match status" value="1"/>
</dbReference>
<dbReference type="GO" id="GO:0005344">
    <property type="term" value="F:oxygen carrier activity"/>
    <property type="evidence" value="ECO:0007669"/>
    <property type="project" value="UniProtKB-KW"/>
</dbReference>
<dbReference type="CDD" id="cd12107">
    <property type="entry name" value="Hemerythrin"/>
    <property type="match status" value="1"/>
</dbReference>
<evidence type="ECO:0000313" key="6">
    <source>
        <dbReference type="EMBL" id="TCK04029.1"/>
    </source>
</evidence>
<dbReference type="GO" id="GO:0046872">
    <property type="term" value="F:metal ion binding"/>
    <property type="evidence" value="ECO:0007669"/>
    <property type="project" value="UniProtKB-KW"/>
</dbReference>
<dbReference type="AlphaFoldDB" id="A0A4R1GE61"/>
<dbReference type="PANTHER" id="PTHR37164">
    <property type="entry name" value="BACTERIOHEMERYTHRIN"/>
    <property type="match status" value="1"/>
</dbReference>
<proteinExistence type="inferred from homology"/>
<accession>A0A4R1GE61</accession>
<evidence type="ECO:0000256" key="2">
    <source>
        <dbReference type="ARBA" id="ARBA00022621"/>
    </source>
</evidence>
<name>A0A4R1GE61_9BACT</name>
<dbReference type="InterPro" id="IPR050669">
    <property type="entry name" value="Hemerythrin"/>
</dbReference>
<reference evidence="6 7" key="1">
    <citation type="submission" date="2019-03" db="EMBL/GenBank/DDBJ databases">
        <title>Genomic Encyclopedia of Archaeal and Bacterial Type Strains, Phase II (KMG-II): from individual species to whole genera.</title>
        <authorList>
            <person name="Goeker M."/>
        </authorList>
    </citation>
    <scope>NUCLEOTIDE SEQUENCE [LARGE SCALE GENOMIC DNA]</scope>
    <source>
        <strain evidence="6 7">DSM 24425</strain>
    </source>
</reference>
<evidence type="ECO:0000313" key="7">
    <source>
        <dbReference type="Proteomes" id="UP000295777"/>
    </source>
</evidence>
<dbReference type="NCBIfam" id="TIGR02481">
    <property type="entry name" value="hemeryth_dom"/>
    <property type="match status" value="1"/>
</dbReference>
<dbReference type="PROSITE" id="PS00550">
    <property type="entry name" value="HEMERYTHRINS"/>
    <property type="match status" value="1"/>
</dbReference>
<organism evidence="6 7">
    <name type="scientific">Phorcysia thermohydrogeniphila</name>
    <dbReference type="NCBI Taxonomy" id="936138"/>
    <lineage>
        <taxon>Bacteria</taxon>
        <taxon>Pseudomonadati</taxon>
        <taxon>Aquificota</taxon>
        <taxon>Aquificia</taxon>
        <taxon>Desulfurobacteriales</taxon>
        <taxon>Desulfurobacteriaceae</taxon>
        <taxon>Phorcysia</taxon>
    </lineage>
</organism>
<comment type="similarity">
    <text evidence="1">Belongs to the hemerythrin family.</text>
</comment>
<dbReference type="Proteomes" id="UP000295777">
    <property type="component" value="Unassembled WGS sequence"/>
</dbReference>
<keyword evidence="2" id="KW-0813">Transport</keyword>
<evidence type="ECO:0000259" key="5">
    <source>
        <dbReference type="Pfam" id="PF01814"/>
    </source>
</evidence>
<sequence>MLIPLEKLPLVAYSGMNDVHRRELEILNRLYEAISEGRDTEEISALFDAFVEDIRQHFAYEEDLMRKTAFFAYHCHSEEHKRVLREIEEVKRRWEETKDVGVLKRYFEKVFKPWIKDHILTMDTVTAQWLSQALSGLRKVTV</sequence>
<keyword evidence="7" id="KW-1185">Reference proteome</keyword>
<evidence type="ECO:0000256" key="4">
    <source>
        <dbReference type="ARBA" id="ARBA00023004"/>
    </source>
</evidence>
<feature type="domain" description="Hemerythrin-like" evidence="5">
    <location>
        <begin position="15"/>
        <end position="127"/>
    </location>
</feature>
<comment type="caution">
    <text evidence="6">The sequence shown here is derived from an EMBL/GenBank/DDBJ whole genome shotgun (WGS) entry which is preliminary data.</text>
</comment>
<keyword evidence="3" id="KW-0479">Metal-binding</keyword>
<evidence type="ECO:0000256" key="1">
    <source>
        <dbReference type="ARBA" id="ARBA00010587"/>
    </source>
</evidence>
<dbReference type="InterPro" id="IPR035938">
    <property type="entry name" value="Hemerythrin-like_sf"/>
</dbReference>
<keyword evidence="4" id="KW-0408">Iron</keyword>